<dbReference type="GO" id="GO:0042597">
    <property type="term" value="C:periplasmic space"/>
    <property type="evidence" value="ECO:0007669"/>
    <property type="project" value="InterPro"/>
</dbReference>
<dbReference type="SUPFAM" id="SSF49265">
    <property type="entry name" value="Fibronectin type III"/>
    <property type="match status" value="1"/>
</dbReference>
<dbReference type="Proteomes" id="UP000552864">
    <property type="component" value="Unassembled WGS sequence"/>
</dbReference>
<dbReference type="Gene3D" id="2.60.40.10">
    <property type="entry name" value="Immunoglobulins"/>
    <property type="match status" value="1"/>
</dbReference>
<sequence>MSRVKYVILIIASCLTYTILLHHAASAQSHVFLHPGLLHSQRDLQRMKTGVAAQTAPIYEGYLVFKRSPFSHYDYRMKGPLPIVGRNPGIGQSDYDSDANAAYQNALMWAITGDKRYAQTAIGIIDAWSDTLKSITGKDAILMAGLGPFKMVNAAEIIRYSNAGWPEAAAKRTEKHFRQVIYPVVAEFAPFANGNWDAAALKTVMAIGIFCNDREIFEKAIRYYVNGWGNGSLTHYVVNDAGQVQETGRDQAHTQLGIGMLAECCEMAWHQGLNLYSYADSRLLKGFEYTAKYNLGYNDIPYTPLPDRTGKYLHTHPSEVARGNLRAVFEQVYNHYVHRVGMQAPFTKAAADKLRPEGPGNPGADHPGYGTLFYSINPGAEDATPQQFLTGSPAGLTLTVRPDTSTLTWVSLVGASSYIIKRAEKRGGPFRTIGTTTENLFCDSSVRTGLVYYYTVAGVRNGRESAASIPVSVAGGGLQKGWGNKDIGHSEKAGYAQYDGHLLRVEAGGVFTDTLQYGFNYTYRKVLKNDEMAIQVCPQPSSQFTTVGLMIQSGLQPDASFAALMLYPGKTPEIEAPKWMMQFLQRGDAGMNTAVIATHPLAAPAVTYGRLTGAYWLKIKRSGHRITGFGSYDGMNWIQLASINWSAGLPAWIGVAVASNISNTTTVRIRLH</sequence>
<name>A0A847SIH7_9BACT</name>
<dbReference type="Gene3D" id="1.50.10.100">
    <property type="entry name" value="Chondroitin AC/alginate lyase"/>
    <property type="match status" value="1"/>
</dbReference>
<evidence type="ECO:0000256" key="1">
    <source>
        <dbReference type="ARBA" id="ARBA00022729"/>
    </source>
</evidence>
<dbReference type="Pfam" id="PF05426">
    <property type="entry name" value="Alginate_lyase"/>
    <property type="match status" value="1"/>
</dbReference>
<keyword evidence="2" id="KW-0456">Lyase</keyword>
<feature type="domain" description="Alginate lyase" evidence="3">
    <location>
        <begin position="95"/>
        <end position="293"/>
    </location>
</feature>
<keyword evidence="1" id="KW-0732">Signal</keyword>
<evidence type="ECO:0000259" key="3">
    <source>
        <dbReference type="Pfam" id="PF05426"/>
    </source>
</evidence>
<dbReference type="InterPro" id="IPR008397">
    <property type="entry name" value="Alginate_lyase_dom"/>
</dbReference>
<dbReference type="GO" id="GO:0016829">
    <property type="term" value="F:lyase activity"/>
    <property type="evidence" value="ECO:0007669"/>
    <property type="project" value="UniProtKB-KW"/>
</dbReference>
<evidence type="ECO:0000313" key="4">
    <source>
        <dbReference type="EMBL" id="NLR77166.1"/>
    </source>
</evidence>
<proteinExistence type="predicted"/>
<dbReference type="InterPro" id="IPR013783">
    <property type="entry name" value="Ig-like_fold"/>
</dbReference>
<dbReference type="SUPFAM" id="SSF48230">
    <property type="entry name" value="Chondroitin AC/alginate lyase"/>
    <property type="match status" value="1"/>
</dbReference>
<dbReference type="InterPro" id="IPR008929">
    <property type="entry name" value="Chondroitin_lyas"/>
</dbReference>
<dbReference type="AlphaFoldDB" id="A0A847SIH7"/>
<accession>A0A847SIH7</accession>
<dbReference type="EMBL" id="JABAHZ010000001">
    <property type="protein sequence ID" value="NLR77166.1"/>
    <property type="molecule type" value="Genomic_DNA"/>
</dbReference>
<dbReference type="RefSeq" id="WP_168736586.1">
    <property type="nucleotide sequence ID" value="NZ_JABAHZ010000001.1"/>
</dbReference>
<dbReference type="InterPro" id="IPR036116">
    <property type="entry name" value="FN3_sf"/>
</dbReference>
<keyword evidence="5" id="KW-1185">Reference proteome</keyword>
<comment type="caution">
    <text evidence="4">The sequence shown here is derived from an EMBL/GenBank/DDBJ whole genome shotgun (WGS) entry which is preliminary data.</text>
</comment>
<gene>
    <name evidence="4" type="ORF">HGH91_00915</name>
</gene>
<organism evidence="4 5">
    <name type="scientific">Chitinophaga eiseniae</name>
    <dbReference type="NCBI Taxonomy" id="634771"/>
    <lineage>
        <taxon>Bacteria</taxon>
        <taxon>Pseudomonadati</taxon>
        <taxon>Bacteroidota</taxon>
        <taxon>Chitinophagia</taxon>
        <taxon>Chitinophagales</taxon>
        <taxon>Chitinophagaceae</taxon>
        <taxon>Chitinophaga</taxon>
    </lineage>
</organism>
<evidence type="ECO:0000256" key="2">
    <source>
        <dbReference type="ARBA" id="ARBA00023239"/>
    </source>
</evidence>
<dbReference type="Gene3D" id="2.60.120.200">
    <property type="match status" value="1"/>
</dbReference>
<reference evidence="4 5" key="1">
    <citation type="submission" date="2020-04" db="EMBL/GenBank/DDBJ databases">
        <authorList>
            <person name="Yin C."/>
        </authorList>
    </citation>
    <scope>NUCLEOTIDE SEQUENCE [LARGE SCALE GENOMIC DNA]</scope>
    <source>
        <strain evidence="4 5">Ak56</strain>
    </source>
</reference>
<evidence type="ECO:0000313" key="5">
    <source>
        <dbReference type="Proteomes" id="UP000552864"/>
    </source>
</evidence>
<protein>
    <recommendedName>
        <fullName evidence="3">Alginate lyase domain-containing protein</fullName>
    </recommendedName>
</protein>